<evidence type="ECO:0000256" key="2">
    <source>
        <dbReference type="ARBA" id="ARBA00022475"/>
    </source>
</evidence>
<dbReference type="GO" id="GO:0005886">
    <property type="term" value="C:plasma membrane"/>
    <property type="evidence" value="ECO:0007669"/>
    <property type="project" value="UniProtKB-SubCell"/>
</dbReference>
<dbReference type="STRING" id="1802500.A2801_03100"/>
<evidence type="ECO:0000256" key="4">
    <source>
        <dbReference type="ARBA" id="ARBA00022989"/>
    </source>
</evidence>
<dbReference type="Pfam" id="PF06271">
    <property type="entry name" value="RDD"/>
    <property type="match status" value="1"/>
</dbReference>
<dbReference type="EMBL" id="MGGM01000035">
    <property type="protein sequence ID" value="OGM28146.1"/>
    <property type="molecule type" value="Genomic_DNA"/>
</dbReference>
<keyword evidence="4 6" id="KW-1133">Transmembrane helix</keyword>
<dbReference type="PANTHER" id="PTHR36115:SF6">
    <property type="entry name" value="PROLINE-RICH ANTIGEN HOMOLOG"/>
    <property type="match status" value="1"/>
</dbReference>
<feature type="domain" description="RDD" evidence="7">
    <location>
        <begin position="9"/>
        <end position="136"/>
    </location>
</feature>
<accession>A0A1F7YLD1</accession>
<dbReference type="PANTHER" id="PTHR36115">
    <property type="entry name" value="PROLINE-RICH ANTIGEN HOMOLOG-RELATED"/>
    <property type="match status" value="1"/>
</dbReference>
<dbReference type="AlphaFoldDB" id="A0A1F7YLD1"/>
<feature type="transmembrane region" description="Helical" evidence="6">
    <location>
        <begin position="12"/>
        <end position="37"/>
    </location>
</feature>
<evidence type="ECO:0000256" key="6">
    <source>
        <dbReference type="SAM" id="Phobius"/>
    </source>
</evidence>
<feature type="transmembrane region" description="Helical" evidence="6">
    <location>
        <begin position="149"/>
        <end position="171"/>
    </location>
</feature>
<reference evidence="8 9" key="1">
    <citation type="journal article" date="2016" name="Nat. Commun.">
        <title>Thousands of microbial genomes shed light on interconnected biogeochemical processes in an aquifer system.</title>
        <authorList>
            <person name="Anantharaman K."/>
            <person name="Brown C.T."/>
            <person name="Hug L.A."/>
            <person name="Sharon I."/>
            <person name="Castelle C.J."/>
            <person name="Probst A.J."/>
            <person name="Thomas B.C."/>
            <person name="Singh A."/>
            <person name="Wilkins M.J."/>
            <person name="Karaoz U."/>
            <person name="Brodie E.L."/>
            <person name="Williams K.H."/>
            <person name="Hubbard S.S."/>
            <person name="Banfield J.F."/>
        </authorList>
    </citation>
    <scope>NUCLEOTIDE SEQUENCE [LARGE SCALE GENOMIC DNA]</scope>
</reference>
<dbReference type="InterPro" id="IPR010432">
    <property type="entry name" value="RDD"/>
</dbReference>
<sequence>MNKNNTEPASFILRGIALSIDSSVWLIVFSLMVFTISQQNRPELILNALIGALTFVFLFSILYSLFISWTIATFGGSIGKLICGLEVVNEKGDYLTFKQAFLRTYVGYVFSSLFLWAGFFWALRNKEHLTWHDMMIGSRVLRYTHYGKFVAPLVMIAIITLILALIMGSAIQFQANSFAYKELGEWFWETEEYKQNDNLDYEAGEPARLPVSERKTSIPI</sequence>
<protein>
    <recommendedName>
        <fullName evidence="7">RDD domain-containing protein</fullName>
    </recommendedName>
</protein>
<evidence type="ECO:0000256" key="1">
    <source>
        <dbReference type="ARBA" id="ARBA00004651"/>
    </source>
</evidence>
<dbReference type="Proteomes" id="UP000177263">
    <property type="component" value="Unassembled WGS sequence"/>
</dbReference>
<comment type="subcellular location">
    <subcellularLocation>
        <location evidence="1">Cell membrane</location>
        <topology evidence="1">Multi-pass membrane protein</topology>
    </subcellularLocation>
</comment>
<proteinExistence type="predicted"/>
<name>A0A1F7YLD1_9BACT</name>
<feature type="transmembrane region" description="Helical" evidence="6">
    <location>
        <begin position="100"/>
        <end position="123"/>
    </location>
</feature>
<evidence type="ECO:0000256" key="3">
    <source>
        <dbReference type="ARBA" id="ARBA00022692"/>
    </source>
</evidence>
<gene>
    <name evidence="8" type="ORF">A2801_03100</name>
</gene>
<feature type="transmembrane region" description="Helical" evidence="6">
    <location>
        <begin position="44"/>
        <end position="63"/>
    </location>
</feature>
<keyword evidence="5 6" id="KW-0472">Membrane</keyword>
<evidence type="ECO:0000313" key="9">
    <source>
        <dbReference type="Proteomes" id="UP000177263"/>
    </source>
</evidence>
<dbReference type="InterPro" id="IPR051791">
    <property type="entry name" value="Pra-immunoreactive"/>
</dbReference>
<evidence type="ECO:0000313" key="8">
    <source>
        <dbReference type="EMBL" id="OGM28146.1"/>
    </source>
</evidence>
<comment type="caution">
    <text evidence="8">The sequence shown here is derived from an EMBL/GenBank/DDBJ whole genome shotgun (WGS) entry which is preliminary data.</text>
</comment>
<organism evidence="8 9">
    <name type="scientific">Candidatus Woesebacteria bacterium RIFCSPHIGHO2_01_FULL_41_10</name>
    <dbReference type="NCBI Taxonomy" id="1802500"/>
    <lineage>
        <taxon>Bacteria</taxon>
        <taxon>Candidatus Woeseibacteriota</taxon>
    </lineage>
</organism>
<evidence type="ECO:0000256" key="5">
    <source>
        <dbReference type="ARBA" id="ARBA00023136"/>
    </source>
</evidence>
<evidence type="ECO:0000259" key="7">
    <source>
        <dbReference type="Pfam" id="PF06271"/>
    </source>
</evidence>
<keyword evidence="3 6" id="KW-0812">Transmembrane</keyword>
<keyword evidence="2" id="KW-1003">Cell membrane</keyword>